<dbReference type="SUPFAM" id="SSF53187">
    <property type="entry name" value="Zn-dependent exopeptidases"/>
    <property type="match status" value="1"/>
</dbReference>
<dbReference type="PROSITE" id="PS00759">
    <property type="entry name" value="ARGE_DAPE_CPG2_2"/>
    <property type="match status" value="1"/>
</dbReference>
<evidence type="ECO:0000256" key="7">
    <source>
        <dbReference type="PIRNR" id="PIRNR001123"/>
    </source>
</evidence>
<evidence type="ECO:0000256" key="2">
    <source>
        <dbReference type="ARBA" id="ARBA00022670"/>
    </source>
</evidence>
<evidence type="ECO:0000313" key="12">
    <source>
        <dbReference type="Proteomes" id="UP000674938"/>
    </source>
</evidence>
<feature type="binding site" evidence="9">
    <location>
        <position position="103"/>
    </location>
    <ligand>
        <name>Zn(2+)</name>
        <dbReference type="ChEBI" id="CHEBI:29105"/>
        <label>2</label>
    </ligand>
</feature>
<gene>
    <name evidence="11" type="ORF">I6N95_24620</name>
</gene>
<dbReference type="AlphaFoldDB" id="A0A940PJU2"/>
<dbReference type="EMBL" id="JAEEGA010000023">
    <property type="protein sequence ID" value="MBP1044198.1"/>
    <property type="molecule type" value="Genomic_DNA"/>
</dbReference>
<evidence type="ECO:0000256" key="3">
    <source>
        <dbReference type="ARBA" id="ARBA00022723"/>
    </source>
</evidence>
<keyword evidence="12" id="KW-1185">Reference proteome</keyword>
<comment type="cofactor">
    <cofactor evidence="1">
        <name>Zn(2+)</name>
        <dbReference type="ChEBI" id="CHEBI:29105"/>
    </cofactor>
</comment>
<dbReference type="GO" id="GO:0046872">
    <property type="term" value="F:metal ion binding"/>
    <property type="evidence" value="ECO:0007669"/>
    <property type="project" value="UniProtKB-UniRule"/>
</dbReference>
<reference evidence="11" key="1">
    <citation type="submission" date="2020-12" db="EMBL/GenBank/DDBJ databases">
        <title>Vagococcus allomyrinae sp. nov. and Enterococcus lavae sp. nov., isolated from the larvae of Allomyrina dichotoma.</title>
        <authorList>
            <person name="Lee S.D."/>
        </authorList>
    </citation>
    <scope>NUCLEOTIDE SEQUENCE</scope>
    <source>
        <strain evidence="11">BWB3-3</strain>
    </source>
</reference>
<keyword evidence="5" id="KW-0862">Zinc</keyword>
<evidence type="ECO:0000256" key="9">
    <source>
        <dbReference type="PIRSR" id="PIRSR001123-2"/>
    </source>
</evidence>
<dbReference type="InterPro" id="IPR001261">
    <property type="entry name" value="ArgE/DapE_CS"/>
</dbReference>
<keyword evidence="6" id="KW-0482">Metalloprotease</keyword>
<dbReference type="Proteomes" id="UP000674938">
    <property type="component" value="Unassembled WGS sequence"/>
</dbReference>
<dbReference type="Pfam" id="PF07687">
    <property type="entry name" value="M20_dimer"/>
    <property type="match status" value="1"/>
</dbReference>
<feature type="binding site" evidence="9">
    <location>
        <position position="137"/>
    </location>
    <ligand>
        <name>Zn(2+)</name>
        <dbReference type="ChEBI" id="CHEBI:29105"/>
        <label>2</label>
    </ligand>
</feature>
<sequence>MERIVETFIELVKIDSEAKNEGKFQKYLKEQFEGLGLKVIEDDTMGKTGLGANNLLCQFPGDLDVAPIFFSAHVDTVTPGVGIQPEIRDGVIYSDGTTILAADDKAGIAVMLELVKVIQEENIPHGLIEFVLTPGEEIGLVGVSAFDVSQLQSAYGFVLDNGGPVGSITMASPTLMGLEVEIIGETAHAGLEPEKGVSAIEIAAKAISEMTLGRLDEETTANIGTIAGGTATNIVADNVIVTAEARSISRKACEKQMMAMVSAFEDNARQLGGKVNYSTDIKSIGYRFSESDPVVQLAAKAIEAVGRNASYDVSGGGSDANVFNAKGKKALNLSVGYEEIHTLHEYIAIDELLKALELAVQLVKGTN</sequence>
<feature type="domain" description="Peptidase M20 dimerisation" evidence="10">
    <location>
        <begin position="175"/>
        <end position="269"/>
    </location>
</feature>
<feature type="binding site" evidence="9">
    <location>
        <position position="103"/>
    </location>
    <ligand>
        <name>Zn(2+)</name>
        <dbReference type="ChEBI" id="CHEBI:29105"/>
        <label>1</label>
    </ligand>
</feature>
<organism evidence="11 12">
    <name type="scientific">Vagococcus allomyrinae</name>
    <dbReference type="NCBI Taxonomy" id="2794353"/>
    <lineage>
        <taxon>Bacteria</taxon>
        <taxon>Bacillati</taxon>
        <taxon>Bacillota</taxon>
        <taxon>Bacilli</taxon>
        <taxon>Lactobacillales</taxon>
        <taxon>Enterococcaceae</taxon>
        <taxon>Vagococcus</taxon>
    </lineage>
</organism>
<keyword evidence="4" id="KW-0378">Hydrolase</keyword>
<dbReference type="InterPro" id="IPR036264">
    <property type="entry name" value="Bact_exopeptidase_dim_dom"/>
</dbReference>
<dbReference type="PANTHER" id="PTHR42994">
    <property type="entry name" value="PEPTIDASE T"/>
    <property type="match status" value="1"/>
</dbReference>
<dbReference type="InterPro" id="IPR008007">
    <property type="entry name" value="Peptidase_M42"/>
</dbReference>
<evidence type="ECO:0000256" key="4">
    <source>
        <dbReference type="ARBA" id="ARBA00022801"/>
    </source>
</evidence>
<comment type="similarity">
    <text evidence="7">Belongs to the peptidase M42 family.</text>
</comment>
<dbReference type="GO" id="GO:0006508">
    <property type="term" value="P:proteolysis"/>
    <property type="evidence" value="ECO:0007669"/>
    <property type="project" value="UniProtKB-KW"/>
</dbReference>
<accession>A0A940PJU2</accession>
<comment type="cofactor">
    <cofactor evidence="9">
        <name>a divalent metal cation</name>
        <dbReference type="ChEBI" id="CHEBI:60240"/>
    </cofactor>
    <text evidence="9">Binds 2 divalent metal cations per subunit.</text>
</comment>
<evidence type="ECO:0000256" key="6">
    <source>
        <dbReference type="ARBA" id="ARBA00023049"/>
    </source>
</evidence>
<feature type="binding site" evidence="9">
    <location>
        <position position="160"/>
    </location>
    <ligand>
        <name>Zn(2+)</name>
        <dbReference type="ChEBI" id="CHEBI:29105"/>
        <label>1</label>
    </ligand>
</feature>
<dbReference type="Gene3D" id="3.40.630.10">
    <property type="entry name" value="Zn peptidases"/>
    <property type="match status" value="1"/>
</dbReference>
<dbReference type="InterPro" id="IPR010162">
    <property type="entry name" value="PepT-like"/>
</dbReference>
<evidence type="ECO:0000256" key="5">
    <source>
        <dbReference type="ARBA" id="ARBA00022833"/>
    </source>
</evidence>
<proteinExistence type="inferred from homology"/>
<feature type="active site" description="Proton acceptor" evidence="8">
    <location>
        <position position="136"/>
    </location>
</feature>
<dbReference type="Gene3D" id="3.30.70.360">
    <property type="match status" value="1"/>
</dbReference>
<keyword evidence="2" id="KW-0645">Protease</keyword>
<dbReference type="GO" id="GO:0008237">
    <property type="term" value="F:metallopeptidase activity"/>
    <property type="evidence" value="ECO:0007669"/>
    <property type="project" value="UniProtKB-KW"/>
</dbReference>
<dbReference type="GO" id="GO:0004177">
    <property type="term" value="F:aminopeptidase activity"/>
    <property type="evidence" value="ECO:0007669"/>
    <property type="project" value="UniProtKB-UniRule"/>
</dbReference>
<evidence type="ECO:0000313" key="11">
    <source>
        <dbReference type="EMBL" id="MBP1044198.1"/>
    </source>
</evidence>
<dbReference type="PANTHER" id="PTHR42994:SF2">
    <property type="entry name" value="PEPTIDASE"/>
    <property type="match status" value="1"/>
</dbReference>
<dbReference type="InterPro" id="IPR011650">
    <property type="entry name" value="Peptidase_M20_dimer"/>
</dbReference>
<comment type="caution">
    <text evidence="11">The sequence shown here is derived from an EMBL/GenBank/DDBJ whole genome shotgun (WGS) entry which is preliminary data.</text>
</comment>
<dbReference type="SUPFAM" id="SSF55031">
    <property type="entry name" value="Bacterial exopeptidase dimerisation domain"/>
    <property type="match status" value="1"/>
</dbReference>
<evidence type="ECO:0000256" key="8">
    <source>
        <dbReference type="PIRSR" id="PIRSR001123-1"/>
    </source>
</evidence>
<dbReference type="Pfam" id="PF01546">
    <property type="entry name" value="Peptidase_M20"/>
    <property type="match status" value="1"/>
</dbReference>
<protein>
    <submittedName>
        <fullName evidence="11">M20/M25/M40 family metallo-hydrolase</fullName>
    </submittedName>
</protein>
<name>A0A940PJU2_9ENTE</name>
<evidence type="ECO:0000259" key="10">
    <source>
        <dbReference type="Pfam" id="PF07687"/>
    </source>
</evidence>
<dbReference type="PIRSF" id="PIRSF001123">
    <property type="entry name" value="PepA_GA"/>
    <property type="match status" value="1"/>
</dbReference>
<keyword evidence="3 9" id="KW-0479">Metal-binding</keyword>
<dbReference type="RefSeq" id="WP_209532472.1">
    <property type="nucleotide sequence ID" value="NZ_JAEEGA010000023.1"/>
</dbReference>
<dbReference type="NCBIfam" id="TIGR01883">
    <property type="entry name" value="PepT-like"/>
    <property type="match status" value="1"/>
</dbReference>
<evidence type="ECO:0000256" key="1">
    <source>
        <dbReference type="ARBA" id="ARBA00001947"/>
    </source>
</evidence>
<dbReference type="InterPro" id="IPR002933">
    <property type="entry name" value="Peptidase_M20"/>
</dbReference>